<evidence type="ECO:0000256" key="1">
    <source>
        <dbReference type="SAM" id="SignalP"/>
    </source>
</evidence>
<feature type="signal peptide" evidence="1">
    <location>
        <begin position="1"/>
        <end position="21"/>
    </location>
</feature>
<dbReference type="PROSITE" id="PS51257">
    <property type="entry name" value="PROKAR_LIPOPROTEIN"/>
    <property type="match status" value="1"/>
</dbReference>
<dbReference type="RefSeq" id="WP_146830497.1">
    <property type="nucleotide sequence ID" value="NZ_CP042476.1"/>
</dbReference>
<keyword evidence="3" id="KW-1185">Reference proteome</keyword>
<proteinExistence type="predicted"/>
<evidence type="ECO:0000313" key="2">
    <source>
        <dbReference type="EMBL" id="QED36564.1"/>
    </source>
</evidence>
<reference evidence="2 3" key="1">
    <citation type="submission" date="2019-08" db="EMBL/GenBank/DDBJ databases">
        <title>Antarcticibacterium arcticum sp. nov., a bacterium isolated from marine sediment of the Canadian Beaufort Sea.</title>
        <authorList>
            <person name="Lee Y.M."/>
            <person name="Baek K."/>
            <person name="Lee D.-H."/>
            <person name="Shin S.C."/>
            <person name="Jin Y.K."/>
            <person name="Park Y."/>
        </authorList>
    </citation>
    <scope>NUCLEOTIDE SEQUENCE [LARGE SCALE GENOMIC DNA]</scope>
    <source>
        <strain evidence="2 3">PAMC 28998</strain>
    </source>
</reference>
<dbReference type="EMBL" id="CP042476">
    <property type="protein sequence ID" value="QED36564.1"/>
    <property type="molecule type" value="Genomic_DNA"/>
</dbReference>
<gene>
    <name evidence="2" type="ORF">FK178_02020</name>
</gene>
<keyword evidence="1" id="KW-0732">Signal</keyword>
<dbReference type="KEGG" id="anp:FK178_02020"/>
<name>A0A5B8YFP1_9FLAO</name>
<dbReference type="Proteomes" id="UP000321954">
    <property type="component" value="Chromosome"/>
</dbReference>
<feature type="chain" id="PRO_5022961025" evidence="1">
    <location>
        <begin position="22"/>
        <end position="67"/>
    </location>
</feature>
<sequence>MKKSILTFAAIALIFSFSSCKETTVEQTEELEVMETETEEAPVEVIEEAPVEVMEDTITEEAAVEVQ</sequence>
<organism evidence="2 3">
    <name type="scientific">Antarcticibacterium arcticum</name>
    <dbReference type="NCBI Taxonomy" id="2585771"/>
    <lineage>
        <taxon>Bacteria</taxon>
        <taxon>Pseudomonadati</taxon>
        <taxon>Bacteroidota</taxon>
        <taxon>Flavobacteriia</taxon>
        <taxon>Flavobacteriales</taxon>
        <taxon>Flavobacteriaceae</taxon>
        <taxon>Antarcticibacterium</taxon>
    </lineage>
</organism>
<protein>
    <submittedName>
        <fullName evidence="2">Uncharacterized protein</fullName>
    </submittedName>
</protein>
<accession>A0A5B8YFP1</accession>
<evidence type="ECO:0000313" key="3">
    <source>
        <dbReference type="Proteomes" id="UP000321954"/>
    </source>
</evidence>
<dbReference type="AlphaFoldDB" id="A0A5B8YFP1"/>